<comment type="caution">
    <text evidence="5">The sequence shown here is derived from an EMBL/GenBank/DDBJ whole genome shotgun (WGS) entry which is preliminary data.</text>
</comment>
<evidence type="ECO:0000256" key="2">
    <source>
        <dbReference type="ARBA" id="ARBA00022801"/>
    </source>
</evidence>
<gene>
    <name evidence="5" type="ORF">EZ313_02095</name>
</gene>
<dbReference type="InterPro" id="IPR050309">
    <property type="entry name" value="Type-B_Carboxylest/Lipase"/>
</dbReference>
<comment type="similarity">
    <text evidence="1 3">Belongs to the type-B carboxylesterase/lipase family.</text>
</comment>
<dbReference type="Gene3D" id="3.40.50.1820">
    <property type="entry name" value="alpha/beta hydrolase"/>
    <property type="match status" value="1"/>
</dbReference>
<dbReference type="InterPro" id="IPR002018">
    <property type="entry name" value="CarbesteraseB"/>
</dbReference>
<dbReference type="InterPro" id="IPR019826">
    <property type="entry name" value="Carboxylesterase_B_AS"/>
</dbReference>
<keyword evidence="6" id="KW-1185">Reference proteome</keyword>
<feature type="domain" description="Carboxylesterase type B" evidence="4">
    <location>
        <begin position="7"/>
        <end position="478"/>
    </location>
</feature>
<evidence type="ECO:0000256" key="1">
    <source>
        <dbReference type="ARBA" id="ARBA00005964"/>
    </source>
</evidence>
<dbReference type="Pfam" id="PF00135">
    <property type="entry name" value="COesterase"/>
    <property type="match status" value="1"/>
</dbReference>
<dbReference type="AlphaFoldDB" id="A0A4Z0C1T1"/>
<evidence type="ECO:0000313" key="5">
    <source>
        <dbReference type="EMBL" id="TFZ05486.1"/>
    </source>
</evidence>
<name>A0A4Z0C1T1_9BURK</name>
<evidence type="ECO:0000259" key="4">
    <source>
        <dbReference type="Pfam" id="PF00135"/>
    </source>
</evidence>
<dbReference type="SUPFAM" id="SSF53474">
    <property type="entry name" value="alpha/beta-Hydrolases"/>
    <property type="match status" value="1"/>
</dbReference>
<proteinExistence type="inferred from homology"/>
<dbReference type="PROSITE" id="PS00122">
    <property type="entry name" value="CARBOXYLESTERASE_B_1"/>
    <property type="match status" value="1"/>
</dbReference>
<reference evidence="5 6" key="1">
    <citation type="submission" date="2019-03" db="EMBL/GenBank/DDBJ databases">
        <title>Ramlibacter henchirensis DSM 14656, whole genome shotgun sequence.</title>
        <authorList>
            <person name="Zhang X."/>
            <person name="Feng G."/>
            <person name="Zhu H."/>
        </authorList>
    </citation>
    <scope>NUCLEOTIDE SEQUENCE [LARGE SCALE GENOMIC DNA]</scope>
    <source>
        <strain evidence="5 6">DSM 14656</strain>
    </source>
</reference>
<protein>
    <recommendedName>
        <fullName evidence="3">Carboxylic ester hydrolase</fullName>
        <ecNumber evidence="3">3.1.1.-</ecNumber>
    </recommendedName>
</protein>
<evidence type="ECO:0000313" key="6">
    <source>
        <dbReference type="Proteomes" id="UP000298180"/>
    </source>
</evidence>
<dbReference type="InterPro" id="IPR029058">
    <property type="entry name" value="AB_hydrolase_fold"/>
</dbReference>
<dbReference type="EC" id="3.1.1.-" evidence="3"/>
<dbReference type="EMBL" id="SMLM01000001">
    <property type="protein sequence ID" value="TFZ05486.1"/>
    <property type="molecule type" value="Genomic_DNA"/>
</dbReference>
<evidence type="ECO:0000256" key="3">
    <source>
        <dbReference type="RuleBase" id="RU361235"/>
    </source>
</evidence>
<accession>A0A4Z0C1T1</accession>
<dbReference type="OrthoDB" id="9775851at2"/>
<dbReference type="PANTHER" id="PTHR11559">
    <property type="entry name" value="CARBOXYLESTERASE"/>
    <property type="match status" value="1"/>
</dbReference>
<dbReference type="GO" id="GO:0016787">
    <property type="term" value="F:hydrolase activity"/>
    <property type="evidence" value="ECO:0007669"/>
    <property type="project" value="UniProtKB-KW"/>
</dbReference>
<keyword evidence="2 3" id="KW-0378">Hydrolase</keyword>
<dbReference type="Proteomes" id="UP000298180">
    <property type="component" value="Unassembled WGS sequence"/>
</dbReference>
<sequence>MEPMREDSTVQLPCGLLRGARVPVPGGAQVLRFTAIPYAAAPAGPLRWRPPQPAPAWIGVRDATQFGPDLPQVPGPLIRGNGQSEDALHLNVWTPDLQPRQPLPVIVWLHGGGFVSGSGTDPRADGARLCAEGAVVVNVSYRTGLFGFLAHPALSGESPQRTSGNYGLLDQLAALRWVRDNIAAFGGDAARVTLAGVSAGSASISLFLTSPQARGLFDRAILHSPGAGRPLATLEDAERAGRELGDDIEALRALDAAALLEKTGMLTPKVRGLTTPRVLRPIVDGWLLPLQDREAFRIGAFTRLPIIVGSNLDEGSMLTRDWPVRDLASYGDLVRRNFGEAASQVMALYPARTDADVRGRVAELFADTQFNYGTRLIAQSMAGRGQPTFRYLFLRRRPGRADGPQHGEEVAHVFGNFGTNPVDALDEQLSSVLRRTWVRFAATGDPNGGGAPRWEPYDPAADNHLAFGDTIAPGRAWRAAQLDFLEHYCG</sequence>
<organism evidence="5 6">
    <name type="scientific">Ramlibacter henchirensis</name>
    <dbReference type="NCBI Taxonomy" id="204072"/>
    <lineage>
        <taxon>Bacteria</taxon>
        <taxon>Pseudomonadati</taxon>
        <taxon>Pseudomonadota</taxon>
        <taxon>Betaproteobacteria</taxon>
        <taxon>Burkholderiales</taxon>
        <taxon>Comamonadaceae</taxon>
        <taxon>Ramlibacter</taxon>
    </lineage>
</organism>